<keyword evidence="3" id="KW-1185">Reference proteome</keyword>
<accession>A0A7Y6C3W8</accession>
<comment type="caution">
    <text evidence="2">The sequence shown here is derived from an EMBL/GenBank/DDBJ whole genome shotgun (WGS) entry which is preliminary data.</text>
</comment>
<name>A0A7Y6C3W8_9BACL</name>
<dbReference type="InterPro" id="IPR013096">
    <property type="entry name" value="Cupin_2"/>
</dbReference>
<proteinExistence type="predicted"/>
<evidence type="ECO:0000313" key="3">
    <source>
        <dbReference type="Proteomes" id="UP000526125"/>
    </source>
</evidence>
<evidence type="ECO:0000259" key="1">
    <source>
        <dbReference type="Pfam" id="PF07883"/>
    </source>
</evidence>
<evidence type="ECO:0000313" key="2">
    <source>
        <dbReference type="EMBL" id="NUU80130.1"/>
    </source>
</evidence>
<dbReference type="RefSeq" id="WP_175399650.1">
    <property type="nucleotide sequence ID" value="NZ_JABMCB010000206.1"/>
</dbReference>
<sequence>MKISKQNAAHYIWGAQCDGWHLVQNEGLSIIHERMPAGTAEIRHYHSASRQFFFILSGVACMELDGVEYTLEPHEGLEIPPGVPHQMQNTSANEVEFLVISLPSTRGDRIELTDTSEIN</sequence>
<dbReference type="InterPro" id="IPR014710">
    <property type="entry name" value="RmlC-like_jellyroll"/>
</dbReference>
<feature type="domain" description="Cupin type-2" evidence="1">
    <location>
        <begin position="33"/>
        <end position="100"/>
    </location>
</feature>
<gene>
    <name evidence="2" type="ORF">HP552_33610</name>
</gene>
<organism evidence="2 3">
    <name type="scientific">Paenibacillus xylanilyticus</name>
    <dbReference type="NCBI Taxonomy" id="248903"/>
    <lineage>
        <taxon>Bacteria</taxon>
        <taxon>Bacillati</taxon>
        <taxon>Bacillota</taxon>
        <taxon>Bacilli</taxon>
        <taxon>Bacillales</taxon>
        <taxon>Paenibacillaceae</taxon>
        <taxon>Paenibacillus</taxon>
    </lineage>
</organism>
<dbReference type="InterPro" id="IPR011051">
    <property type="entry name" value="RmlC_Cupin_sf"/>
</dbReference>
<dbReference type="Gene3D" id="2.60.120.10">
    <property type="entry name" value="Jelly Rolls"/>
    <property type="match status" value="1"/>
</dbReference>
<dbReference type="Pfam" id="PF07883">
    <property type="entry name" value="Cupin_2"/>
    <property type="match status" value="1"/>
</dbReference>
<dbReference type="AlphaFoldDB" id="A0A7Y6C3W8"/>
<reference evidence="2 3" key="1">
    <citation type="submission" date="2020-05" db="EMBL/GenBank/DDBJ databases">
        <title>Genome Sequencing of Type Strains.</title>
        <authorList>
            <person name="Lemaire J.F."/>
            <person name="Inderbitzin P."/>
            <person name="Gregorio O.A."/>
            <person name="Collins S.B."/>
            <person name="Wespe N."/>
            <person name="Knight-Connoni V."/>
        </authorList>
    </citation>
    <scope>NUCLEOTIDE SEQUENCE [LARGE SCALE GENOMIC DNA]</scope>
    <source>
        <strain evidence="2 3">LMG 21957</strain>
    </source>
</reference>
<dbReference type="EMBL" id="JABMCB010000206">
    <property type="protein sequence ID" value="NUU80130.1"/>
    <property type="molecule type" value="Genomic_DNA"/>
</dbReference>
<dbReference type="Proteomes" id="UP000526125">
    <property type="component" value="Unassembled WGS sequence"/>
</dbReference>
<dbReference type="PANTHER" id="PTHR36114:SF1">
    <property type="entry name" value="16.7 KDA PROTEIN IN WHIE LOCUS"/>
    <property type="match status" value="1"/>
</dbReference>
<dbReference type="SUPFAM" id="SSF51182">
    <property type="entry name" value="RmlC-like cupins"/>
    <property type="match status" value="1"/>
</dbReference>
<dbReference type="PANTHER" id="PTHR36114">
    <property type="entry name" value="16.7 KDA PROTEIN IN WHIE LOCUS"/>
    <property type="match status" value="1"/>
</dbReference>
<dbReference type="InterPro" id="IPR052044">
    <property type="entry name" value="PKS_Associated_Protein"/>
</dbReference>
<protein>
    <submittedName>
        <fullName evidence="2">Cupin domain-containing protein</fullName>
    </submittedName>
</protein>